<evidence type="ECO:0000313" key="3">
    <source>
        <dbReference type="EMBL" id="KAH9818136.1"/>
    </source>
</evidence>
<organism evidence="3 4">
    <name type="scientific">Teratosphaeria destructans</name>
    <dbReference type="NCBI Taxonomy" id="418781"/>
    <lineage>
        <taxon>Eukaryota</taxon>
        <taxon>Fungi</taxon>
        <taxon>Dikarya</taxon>
        <taxon>Ascomycota</taxon>
        <taxon>Pezizomycotina</taxon>
        <taxon>Dothideomycetes</taxon>
        <taxon>Dothideomycetidae</taxon>
        <taxon>Mycosphaerellales</taxon>
        <taxon>Teratosphaeriaceae</taxon>
        <taxon>Teratosphaeria</taxon>
    </lineage>
</organism>
<evidence type="ECO:0000259" key="2">
    <source>
        <dbReference type="Pfam" id="PF07859"/>
    </source>
</evidence>
<gene>
    <name evidence="3" type="ORF">Tdes44962_MAKER05429</name>
</gene>
<dbReference type="PANTHER" id="PTHR48081">
    <property type="entry name" value="AB HYDROLASE SUPERFAMILY PROTEIN C4A8.06C"/>
    <property type="match status" value="1"/>
</dbReference>
<protein>
    <submittedName>
        <fullName evidence="3">Alpha/beta hydrolase fold</fullName>
    </submittedName>
</protein>
<evidence type="ECO:0000313" key="4">
    <source>
        <dbReference type="Proteomes" id="UP001138500"/>
    </source>
</evidence>
<dbReference type="Gene3D" id="3.40.50.1820">
    <property type="entry name" value="alpha/beta hydrolase"/>
    <property type="match status" value="1"/>
</dbReference>
<dbReference type="Pfam" id="PF07859">
    <property type="entry name" value="Abhydrolase_3"/>
    <property type="match status" value="1"/>
</dbReference>
<keyword evidence="1 3" id="KW-0378">Hydrolase</keyword>
<comment type="caution">
    <text evidence="3">The sequence shown here is derived from an EMBL/GenBank/DDBJ whole genome shotgun (WGS) entry which is preliminary data.</text>
</comment>
<feature type="domain" description="Alpha/beta hydrolase fold-3" evidence="2">
    <location>
        <begin position="92"/>
        <end position="306"/>
    </location>
</feature>
<accession>A0A9W7SKG6</accession>
<dbReference type="OrthoDB" id="408631at2759"/>
<dbReference type="EMBL" id="RIBY02002367">
    <property type="protein sequence ID" value="KAH9818136.1"/>
    <property type="molecule type" value="Genomic_DNA"/>
</dbReference>
<dbReference type="AlphaFoldDB" id="A0A9W7SKG6"/>
<evidence type="ECO:0000256" key="1">
    <source>
        <dbReference type="ARBA" id="ARBA00022801"/>
    </source>
</evidence>
<dbReference type="Proteomes" id="UP001138500">
    <property type="component" value="Unassembled WGS sequence"/>
</dbReference>
<sequence>WAQASGGPPDIGRFASIPNQSARRTDALVACTVEELIKWFTATKQAMNAQLGSTMPGVKETDHQITVRDGTKITVRSYQPETPPSGGSPLAVIFHGGGWCVGGLENEELLCRLICSKLGITALNVDYRLAPAHKFPTCIHDAFDATKWAADNASYLGADTSKGFIIGGTSAGGNLACVISHLWRDEKMQPLLTGTHLMIPALPSHVPEKYKQDYNSWEQNKDAPILSRKACDLFLDNYIEPKDRASPLFSPLLFPTGHAGLPPTYFQICGKDPLRDEALIFERILRQDESIKTKVDVYPGMPHGFWSVALELKASKKFVDDSVKGWEWLLEQQR</sequence>
<dbReference type="SUPFAM" id="SSF53474">
    <property type="entry name" value="alpha/beta-Hydrolases"/>
    <property type="match status" value="1"/>
</dbReference>
<dbReference type="InterPro" id="IPR013094">
    <property type="entry name" value="AB_hydrolase_3"/>
</dbReference>
<keyword evidence="4" id="KW-1185">Reference proteome</keyword>
<dbReference type="InterPro" id="IPR050300">
    <property type="entry name" value="GDXG_lipolytic_enzyme"/>
</dbReference>
<dbReference type="InterPro" id="IPR029058">
    <property type="entry name" value="AB_hydrolase_fold"/>
</dbReference>
<proteinExistence type="predicted"/>
<reference evidence="3 4" key="2">
    <citation type="journal article" date="2021" name="Curr. Genet.">
        <title>Genetic response to nitrogen starvation in the aggressive Eucalyptus foliar pathogen Teratosphaeria destructans.</title>
        <authorList>
            <person name="Havenga M."/>
            <person name="Wingfield B.D."/>
            <person name="Wingfield M.J."/>
            <person name="Dreyer L.L."/>
            <person name="Roets F."/>
            <person name="Aylward J."/>
        </authorList>
    </citation>
    <scope>NUCLEOTIDE SEQUENCE [LARGE SCALE GENOMIC DNA]</scope>
    <source>
        <strain evidence="3">CMW44962</strain>
    </source>
</reference>
<reference evidence="3 4" key="1">
    <citation type="journal article" date="2018" name="IMA Fungus">
        <title>IMA Genome-F 10: Nine draft genome sequences of Claviceps purpurea s.lat., including C. arundinis, C. humidiphila, and C. cf. spartinae, pseudomolecules for the pitch canker pathogen Fusarium circinatum, draft genome of Davidsoniella eucalypti, Grosmannia galeiformis, Quambalaria eucalypti, and Teratosphaeria destructans.</title>
        <authorList>
            <person name="Wingfield B.D."/>
            <person name="Liu M."/>
            <person name="Nguyen H.D."/>
            <person name="Lane F.A."/>
            <person name="Morgan S.W."/>
            <person name="De Vos L."/>
            <person name="Wilken P.M."/>
            <person name="Duong T.A."/>
            <person name="Aylward J."/>
            <person name="Coetzee M.P."/>
            <person name="Dadej K."/>
            <person name="De Beer Z.W."/>
            <person name="Findlay W."/>
            <person name="Havenga M."/>
            <person name="Kolarik M."/>
            <person name="Menzies J.G."/>
            <person name="Naidoo K."/>
            <person name="Pochopski O."/>
            <person name="Shoukouhi P."/>
            <person name="Santana Q.C."/>
            <person name="Seifert K.A."/>
            <person name="Soal N."/>
            <person name="Steenkamp E.T."/>
            <person name="Tatham C.T."/>
            <person name="van der Nest M.A."/>
            <person name="Wingfield M.J."/>
        </authorList>
    </citation>
    <scope>NUCLEOTIDE SEQUENCE [LARGE SCALE GENOMIC DNA]</scope>
    <source>
        <strain evidence="3">CMW44962</strain>
    </source>
</reference>
<name>A0A9W7SKG6_9PEZI</name>
<dbReference type="PANTHER" id="PTHR48081:SF8">
    <property type="entry name" value="ALPHA_BETA HYDROLASE FOLD-3 DOMAIN-CONTAINING PROTEIN-RELATED"/>
    <property type="match status" value="1"/>
</dbReference>
<feature type="non-terminal residue" evidence="3">
    <location>
        <position position="1"/>
    </location>
</feature>
<dbReference type="GO" id="GO:0016787">
    <property type="term" value="F:hydrolase activity"/>
    <property type="evidence" value="ECO:0007669"/>
    <property type="project" value="UniProtKB-KW"/>
</dbReference>